<proteinExistence type="inferred from homology"/>
<dbReference type="NCBIfam" id="NF005559">
    <property type="entry name" value="PRK07231.1"/>
    <property type="match status" value="1"/>
</dbReference>
<dbReference type="InterPro" id="IPR036291">
    <property type="entry name" value="NAD(P)-bd_dom_sf"/>
</dbReference>
<keyword evidence="2" id="KW-0560">Oxidoreductase</keyword>
<dbReference type="PRINTS" id="PR00080">
    <property type="entry name" value="SDRFAMILY"/>
</dbReference>
<dbReference type="InterPro" id="IPR002347">
    <property type="entry name" value="SDR_fam"/>
</dbReference>
<evidence type="ECO:0000313" key="3">
    <source>
        <dbReference type="EMBL" id="SFR90154.1"/>
    </source>
</evidence>
<sequence>MQDFAGKVALVTGAGSGIGRATAELFATRGASVIVSDVAEAGGRETVSLIEAAGGAARFIRCDVADEAQVAALIAEAIEAYGRIDHAVNNAGIDPELTPEPDWSIEKFDRITGINLRGVFLCMREEIAHMQARGGGGTIVNTGSFASYAGVPNKPAYSASKHAVLGLTRSAGLFYARQGIRINAVCPGGVKTAIMADNLGGFDGGEQMVADNHPIGRVADAAEIADAILWLSGAATFVVGHGLLIDGGLAAG</sequence>
<dbReference type="PRINTS" id="PR00081">
    <property type="entry name" value="GDHRDH"/>
</dbReference>
<dbReference type="PANTHER" id="PTHR24321:SF8">
    <property type="entry name" value="ESTRADIOL 17-BETA-DEHYDROGENASE 8-RELATED"/>
    <property type="match status" value="1"/>
</dbReference>
<dbReference type="PANTHER" id="PTHR24321">
    <property type="entry name" value="DEHYDROGENASES, SHORT CHAIN"/>
    <property type="match status" value="1"/>
</dbReference>
<organism evidence="3 4">
    <name type="scientific">Sphingomonas jatrophae</name>
    <dbReference type="NCBI Taxonomy" id="1166337"/>
    <lineage>
        <taxon>Bacteria</taxon>
        <taxon>Pseudomonadati</taxon>
        <taxon>Pseudomonadota</taxon>
        <taxon>Alphaproteobacteria</taxon>
        <taxon>Sphingomonadales</taxon>
        <taxon>Sphingomonadaceae</taxon>
        <taxon>Sphingomonas</taxon>
    </lineage>
</organism>
<gene>
    <name evidence="3" type="ORF">SAMN05192580_1699</name>
</gene>
<dbReference type="GO" id="GO:0016491">
    <property type="term" value="F:oxidoreductase activity"/>
    <property type="evidence" value="ECO:0007669"/>
    <property type="project" value="UniProtKB-KW"/>
</dbReference>
<dbReference type="Proteomes" id="UP000198824">
    <property type="component" value="Unassembled WGS sequence"/>
</dbReference>
<dbReference type="CDD" id="cd05233">
    <property type="entry name" value="SDR_c"/>
    <property type="match status" value="1"/>
</dbReference>
<dbReference type="Gene3D" id="3.40.50.720">
    <property type="entry name" value="NAD(P)-binding Rossmann-like Domain"/>
    <property type="match status" value="1"/>
</dbReference>
<evidence type="ECO:0000256" key="1">
    <source>
        <dbReference type="ARBA" id="ARBA00006484"/>
    </source>
</evidence>
<dbReference type="Pfam" id="PF13561">
    <property type="entry name" value="adh_short_C2"/>
    <property type="match status" value="1"/>
</dbReference>
<protein>
    <submittedName>
        <fullName evidence="3">NAD(P)-dependent dehydrogenase, short-chain alcohol dehydrogenase family</fullName>
    </submittedName>
</protein>
<comment type="similarity">
    <text evidence="1">Belongs to the short-chain dehydrogenases/reductases (SDR) family.</text>
</comment>
<dbReference type="FunFam" id="3.40.50.720:FF:000084">
    <property type="entry name" value="Short-chain dehydrogenase reductase"/>
    <property type="match status" value="1"/>
</dbReference>
<name>A0A1I6KG78_9SPHN</name>
<dbReference type="PROSITE" id="PS00061">
    <property type="entry name" value="ADH_SHORT"/>
    <property type="match status" value="1"/>
</dbReference>
<dbReference type="EMBL" id="FOZG01000001">
    <property type="protein sequence ID" value="SFR90154.1"/>
    <property type="molecule type" value="Genomic_DNA"/>
</dbReference>
<accession>A0A1I6KG78</accession>
<reference evidence="3 4" key="1">
    <citation type="submission" date="2016-10" db="EMBL/GenBank/DDBJ databases">
        <authorList>
            <person name="de Groot N.N."/>
        </authorList>
    </citation>
    <scope>NUCLEOTIDE SEQUENCE [LARGE SCALE GENOMIC DNA]</scope>
    <source>
        <strain evidence="3 4">S5-249</strain>
    </source>
</reference>
<evidence type="ECO:0000313" key="4">
    <source>
        <dbReference type="Proteomes" id="UP000198824"/>
    </source>
</evidence>
<dbReference type="AlphaFoldDB" id="A0A1I6KG78"/>
<keyword evidence="4" id="KW-1185">Reference proteome</keyword>
<evidence type="ECO:0000256" key="2">
    <source>
        <dbReference type="ARBA" id="ARBA00023002"/>
    </source>
</evidence>
<dbReference type="SUPFAM" id="SSF51735">
    <property type="entry name" value="NAD(P)-binding Rossmann-fold domains"/>
    <property type="match status" value="1"/>
</dbReference>
<dbReference type="OrthoDB" id="9792355at2"/>
<dbReference type="InterPro" id="IPR020904">
    <property type="entry name" value="Sc_DH/Rdtase_CS"/>
</dbReference>
<dbReference type="STRING" id="1166337.SAMN05192580_1699"/>